<gene>
    <name evidence="2" type="ordered locus">Rru_A0214</name>
</gene>
<keyword evidence="4" id="KW-0002">3D-structure</keyword>
<dbReference type="InterPro" id="IPR000086">
    <property type="entry name" value="NUDIX_hydrolase_dom"/>
</dbReference>
<evidence type="ECO:0007829" key="4">
    <source>
        <dbReference type="PDB" id="3DUP"/>
    </source>
</evidence>
<protein>
    <submittedName>
        <fullName evidence="2">MutT/nudix family protein</fullName>
    </submittedName>
</protein>
<dbReference type="SUPFAM" id="SSF55811">
    <property type="entry name" value="Nudix"/>
    <property type="match status" value="1"/>
</dbReference>
<dbReference type="EvolutionaryTrace" id="Q2RXX6"/>
<proteinExistence type="evidence at protein level"/>
<dbReference type="AlphaFoldDB" id="Q2RXX6"/>
<organism evidence="2 3">
    <name type="scientific">Rhodospirillum rubrum (strain ATCC 11170 / ATH 1.1.1 / DSM 467 / LMG 4362 / NCIMB 8255 / S1)</name>
    <dbReference type="NCBI Taxonomy" id="269796"/>
    <lineage>
        <taxon>Bacteria</taxon>
        <taxon>Pseudomonadati</taxon>
        <taxon>Pseudomonadota</taxon>
        <taxon>Alphaproteobacteria</taxon>
        <taxon>Rhodospirillales</taxon>
        <taxon>Rhodospirillaceae</taxon>
        <taxon>Rhodospirillum</taxon>
    </lineage>
</organism>
<dbReference type="DNASU" id="3834326"/>
<dbReference type="KEGG" id="rru:Rru_A0214"/>
<dbReference type="Pfam" id="PF15916">
    <property type="entry name" value="DUF4743"/>
    <property type="match status" value="1"/>
</dbReference>
<evidence type="ECO:0000313" key="3">
    <source>
        <dbReference type="Proteomes" id="UP000001929"/>
    </source>
</evidence>
<accession>Q2RXX6</accession>
<dbReference type="PANTHER" id="PTHR13622:SF8">
    <property type="entry name" value="THIAMIN PYROPHOSPHOKINASE 1"/>
    <property type="match status" value="1"/>
</dbReference>
<reference evidence="2 3" key="2">
    <citation type="journal article" date="2011" name="Stand. Genomic Sci.">
        <title>Complete genome sequence of Rhodospirillum rubrum type strain (S1).</title>
        <authorList>
            <person name="Munk A.C."/>
            <person name="Copeland A."/>
            <person name="Lucas S."/>
            <person name="Lapidus A."/>
            <person name="Del Rio T.G."/>
            <person name="Barry K."/>
            <person name="Detter J.C."/>
            <person name="Hammon N."/>
            <person name="Israni S."/>
            <person name="Pitluck S."/>
            <person name="Brettin T."/>
            <person name="Bruce D."/>
            <person name="Han C."/>
            <person name="Tapia R."/>
            <person name="Gilna P."/>
            <person name="Schmutz J."/>
            <person name="Larimer F."/>
            <person name="Land M."/>
            <person name="Kyrpides N.C."/>
            <person name="Mavromatis K."/>
            <person name="Richardson P."/>
            <person name="Rohde M."/>
            <person name="Goker M."/>
            <person name="Klenk H.P."/>
            <person name="Zhang Y."/>
            <person name="Roberts G.P."/>
            <person name="Reslewic S."/>
            <person name="Schwartz D.C."/>
        </authorList>
    </citation>
    <scope>NUCLEOTIDE SEQUENCE [LARGE SCALE GENOMIC DNA]</scope>
    <source>
        <strain evidence="3">ATCC 11170 / ATH 1.1.1 / DSM 467 / LMG 4362 / NCIMB 8255 / S1</strain>
    </source>
</reference>
<dbReference type="EnsemblBacteria" id="ABC21019">
    <property type="protein sequence ID" value="ABC21019"/>
    <property type="gene ID" value="Rru_A0214"/>
</dbReference>
<keyword evidence="3" id="KW-1185">Reference proteome</keyword>
<dbReference type="PATRIC" id="fig|269796.9.peg.266"/>
<feature type="domain" description="Nudix hydrolase" evidence="1">
    <location>
        <begin position="116"/>
        <end position="257"/>
    </location>
</feature>
<dbReference type="PROSITE" id="PS51462">
    <property type="entry name" value="NUDIX"/>
    <property type="match status" value="1"/>
</dbReference>
<evidence type="ECO:0000313" key="2">
    <source>
        <dbReference type="EMBL" id="ABC21019.1"/>
    </source>
</evidence>
<dbReference type="EMBL" id="CP000230">
    <property type="protein sequence ID" value="ABC21019.1"/>
    <property type="molecule type" value="Genomic_DNA"/>
</dbReference>
<dbReference type="STRING" id="269796.Rru_A0214"/>
<dbReference type="HOGENOM" id="CLU_048013_1_1_5"/>
<dbReference type="PDB" id="3DUP">
    <property type="method" value="X-ray"/>
    <property type="resolution" value="1.80 A"/>
    <property type="chains" value="A/B=2-290"/>
</dbReference>
<dbReference type="Gene3D" id="3.90.79.10">
    <property type="entry name" value="Nucleoside Triphosphate Pyrophosphohydrolase"/>
    <property type="match status" value="1"/>
</dbReference>
<dbReference type="GO" id="GO:0044715">
    <property type="term" value="F:8-oxo-dGDP phosphatase activity"/>
    <property type="evidence" value="ECO:0007669"/>
    <property type="project" value="TreeGrafter"/>
</dbReference>
<dbReference type="RefSeq" id="WP_011387967.1">
    <property type="nucleotide sequence ID" value="NC_007643.1"/>
</dbReference>
<dbReference type="eggNOG" id="COG0494">
    <property type="taxonomic scope" value="Bacteria"/>
</dbReference>
<dbReference type="SMR" id="Q2RXX6"/>
<dbReference type="InterPro" id="IPR031804">
    <property type="entry name" value="DUF4743"/>
</dbReference>
<dbReference type="InterPro" id="IPR015797">
    <property type="entry name" value="NUDIX_hydrolase-like_dom_sf"/>
</dbReference>
<dbReference type="PANTHER" id="PTHR13622">
    <property type="entry name" value="THIAMIN PYROPHOSPHOKINASE"/>
    <property type="match status" value="1"/>
</dbReference>
<name>Q2RXX6_RHORT</name>
<dbReference type="PDBsum" id="3DUP"/>
<dbReference type="CDD" id="cd03676">
    <property type="entry name" value="NUDIX_Tnr3_like"/>
    <property type="match status" value="1"/>
</dbReference>
<dbReference type="FunFam" id="3.90.79.10:FF:000019">
    <property type="entry name" value="Thiamin pyrophosphokinase, putative"/>
    <property type="match status" value="1"/>
</dbReference>
<evidence type="ECO:0000259" key="1">
    <source>
        <dbReference type="PROSITE" id="PS51462"/>
    </source>
</evidence>
<reference evidence="4" key="1">
    <citation type="submission" date="2008-07" db="PDB data bank">
        <title>Crystal Structure of Mutt/Nudix Family Hydrolase from Rhodospirillum Rubrum.</title>
        <authorList>
            <person name="Patskovsky Y."/>
            <person name="Ramagopal U.A."/>
            <person name="Toro R."/>
            <person name="Freeman J."/>
            <person name="Chang S."/>
            <person name="Groshong C."/>
            <person name="Sauder J.M."/>
            <person name="Burley S.K."/>
            <person name="Almo S.C."/>
        </authorList>
    </citation>
    <scope>X-RAY CRYSTALLOGRAPHY (1.80 ANGSTROMS) OF 2-290</scope>
</reference>
<dbReference type="Proteomes" id="UP000001929">
    <property type="component" value="Chromosome"/>
</dbReference>
<sequence>MSFLKHVQDCNTHDLSNFVRFVIEGRRVGWVRKALAQRLKAHGRVFDVTRDAVLLSASLRTPQSRTRAVADVVDRLADEGVVPAPRGELYRVNQSWGEPTLMLLDRAVVPTFGVRAYGVHLNGYVGAGADLHLWIGRRSPDKSVAPGKLDNMVAGGQPADLSLRQNLIKECAEEADLPEALARQAIPVGAITYCMESPAGIKPDTLFLYDLALPEDFRPHNTDGEMADFMLWPAAKVVEAVRTTEAFKFNVNLTVIDFAIRHGLIDPDNEPDYQEILAGLRGRPRERAASPA</sequence>